<dbReference type="SMART" id="SM00387">
    <property type="entry name" value="HATPase_c"/>
    <property type="match status" value="1"/>
</dbReference>
<evidence type="ECO:0000256" key="2">
    <source>
        <dbReference type="ARBA" id="ARBA00012438"/>
    </source>
</evidence>
<comment type="caution">
    <text evidence="11">The sequence shown here is derived from an EMBL/GenBank/DDBJ whole genome shotgun (WGS) entry which is preliminary data.</text>
</comment>
<dbReference type="PROSITE" id="PS50109">
    <property type="entry name" value="HIS_KIN"/>
    <property type="match status" value="1"/>
</dbReference>
<keyword evidence="9" id="KW-1133">Transmembrane helix</keyword>
<sequence length="622" mass="68474">MRFSLFGAAFTGGLHLRVPGFGLGLVVLACSVFGGSAFAADLEKRILVVGSYVEESPFQSSFLEGFLGHVADEEIVVYREYMSVPAFKGEAHEANFERYLRSKYEVAPDLIVTIGIRASAWLDRLGDFHPETKRVLLFSGQNFAFENRSSDQLTFPLKGAEFGRTLELIDRLDRGAVIHVVYGEESLMAGLLKEALVETASEKGMLRQLHFISGDFETVQAELEGLASGSSVLFLPMYKGERGDPDVPHDVLERLAEGSDLRFYTLWDTLLGTGVLGGRMQMSRIVGARVAEQSLRLLKGQPLMDEARFYEGQAAFAFDDEVRRKLGIKRSQLPSDSLFVNERPRFFEKYFWESVIVGIVMAGLAVSTFVLRVLVKKRTGQLTRRNAALNEAIEKNKRLVDIGRGLSMLAHDLRSPIATIKSCCDVLEDDTVDGLDPKRIIRSMNSSSEKSLSMIGDMLDYVRTLEPKIERVSGKAFLALLESDIAQIPTGFDAVAMECRLEGECILNLDTLKISRAVTNLVKNSREALVSSETEDARILVSLKADEREAEITVSDNGPGISPDIAETLFEAFRTSGKKTGTGLGLAIAKDFVEAHGGSIRCESEPGNTVFRILLPNASVAL</sequence>
<keyword evidence="12" id="KW-1185">Reference proteome</keyword>
<evidence type="ECO:0000256" key="7">
    <source>
        <dbReference type="ARBA" id="ARBA00022840"/>
    </source>
</evidence>
<dbReference type="GO" id="GO:0000155">
    <property type="term" value="F:phosphorelay sensor kinase activity"/>
    <property type="evidence" value="ECO:0007669"/>
    <property type="project" value="InterPro"/>
</dbReference>
<keyword evidence="3" id="KW-0597">Phosphoprotein</keyword>
<dbReference type="SMART" id="SM00388">
    <property type="entry name" value="HisKA"/>
    <property type="match status" value="1"/>
</dbReference>
<dbReference type="Gene3D" id="3.30.565.10">
    <property type="entry name" value="Histidine kinase-like ATPase, C-terminal domain"/>
    <property type="match status" value="1"/>
</dbReference>
<keyword evidence="8" id="KW-0902">Two-component regulatory system</keyword>
<keyword evidence="9" id="KW-0812">Transmembrane</keyword>
<dbReference type="CDD" id="cd00082">
    <property type="entry name" value="HisKA"/>
    <property type="match status" value="1"/>
</dbReference>
<dbReference type="AlphaFoldDB" id="A0A934S315"/>
<feature type="domain" description="Histidine kinase" evidence="10">
    <location>
        <begin position="408"/>
        <end position="619"/>
    </location>
</feature>
<dbReference type="RefSeq" id="WP_200359061.1">
    <property type="nucleotide sequence ID" value="NZ_JAENIL010000079.1"/>
</dbReference>
<dbReference type="PANTHER" id="PTHR43065:SF10">
    <property type="entry name" value="PEROXIDE STRESS-ACTIVATED HISTIDINE KINASE MAK3"/>
    <property type="match status" value="1"/>
</dbReference>
<dbReference type="PRINTS" id="PR00344">
    <property type="entry name" value="BCTRLSENSOR"/>
</dbReference>
<keyword evidence="4" id="KW-0808">Transferase</keyword>
<keyword evidence="5" id="KW-0547">Nucleotide-binding</keyword>
<reference evidence="11" key="1">
    <citation type="submission" date="2021-01" db="EMBL/GenBank/DDBJ databases">
        <title>Modified the classification status of verrucomicrobia.</title>
        <authorList>
            <person name="Feng X."/>
        </authorList>
    </citation>
    <scope>NUCLEOTIDE SEQUENCE</scope>
    <source>
        <strain evidence="11">KCTC 13126</strain>
    </source>
</reference>
<dbReference type="InterPro" id="IPR004358">
    <property type="entry name" value="Sig_transdc_His_kin-like_C"/>
</dbReference>
<dbReference type="EC" id="2.7.13.3" evidence="2"/>
<feature type="transmembrane region" description="Helical" evidence="9">
    <location>
        <begin position="350"/>
        <end position="375"/>
    </location>
</feature>
<dbReference type="SUPFAM" id="SSF47384">
    <property type="entry name" value="Homodimeric domain of signal transducing histidine kinase"/>
    <property type="match status" value="1"/>
</dbReference>
<evidence type="ECO:0000256" key="9">
    <source>
        <dbReference type="SAM" id="Phobius"/>
    </source>
</evidence>
<evidence type="ECO:0000256" key="6">
    <source>
        <dbReference type="ARBA" id="ARBA00022777"/>
    </source>
</evidence>
<organism evidence="11 12">
    <name type="scientific">Pelagicoccus mobilis</name>
    <dbReference type="NCBI Taxonomy" id="415221"/>
    <lineage>
        <taxon>Bacteria</taxon>
        <taxon>Pseudomonadati</taxon>
        <taxon>Verrucomicrobiota</taxon>
        <taxon>Opitutia</taxon>
        <taxon>Puniceicoccales</taxon>
        <taxon>Pelagicoccaceae</taxon>
        <taxon>Pelagicoccus</taxon>
    </lineage>
</organism>
<keyword evidence="6 11" id="KW-0418">Kinase</keyword>
<evidence type="ECO:0000256" key="3">
    <source>
        <dbReference type="ARBA" id="ARBA00022553"/>
    </source>
</evidence>
<evidence type="ECO:0000313" key="11">
    <source>
        <dbReference type="EMBL" id="MBK1880275.1"/>
    </source>
</evidence>
<dbReference type="InterPro" id="IPR005467">
    <property type="entry name" value="His_kinase_dom"/>
</dbReference>
<proteinExistence type="predicted"/>
<accession>A0A934S315</accession>
<dbReference type="InterPro" id="IPR036097">
    <property type="entry name" value="HisK_dim/P_sf"/>
</dbReference>
<dbReference type="Proteomes" id="UP000617628">
    <property type="component" value="Unassembled WGS sequence"/>
</dbReference>
<dbReference type="InterPro" id="IPR003594">
    <property type="entry name" value="HATPase_dom"/>
</dbReference>
<evidence type="ECO:0000256" key="8">
    <source>
        <dbReference type="ARBA" id="ARBA00023012"/>
    </source>
</evidence>
<dbReference type="SUPFAM" id="SSF55874">
    <property type="entry name" value="ATPase domain of HSP90 chaperone/DNA topoisomerase II/histidine kinase"/>
    <property type="match status" value="1"/>
</dbReference>
<evidence type="ECO:0000256" key="1">
    <source>
        <dbReference type="ARBA" id="ARBA00000085"/>
    </source>
</evidence>
<dbReference type="Pfam" id="PF02518">
    <property type="entry name" value="HATPase_c"/>
    <property type="match status" value="1"/>
</dbReference>
<evidence type="ECO:0000259" key="10">
    <source>
        <dbReference type="PROSITE" id="PS50109"/>
    </source>
</evidence>
<keyword evidence="9" id="KW-0472">Membrane</keyword>
<dbReference type="InterPro" id="IPR003661">
    <property type="entry name" value="HisK_dim/P_dom"/>
</dbReference>
<comment type="catalytic activity">
    <reaction evidence="1">
        <text>ATP + protein L-histidine = ADP + protein N-phospho-L-histidine.</text>
        <dbReference type="EC" id="2.7.13.3"/>
    </reaction>
</comment>
<keyword evidence="7" id="KW-0067">ATP-binding</keyword>
<evidence type="ECO:0000256" key="4">
    <source>
        <dbReference type="ARBA" id="ARBA00022679"/>
    </source>
</evidence>
<dbReference type="EMBL" id="JAENIL010000079">
    <property type="protein sequence ID" value="MBK1880275.1"/>
    <property type="molecule type" value="Genomic_DNA"/>
</dbReference>
<gene>
    <name evidence="11" type="ORF">JIN87_25550</name>
</gene>
<protein>
    <recommendedName>
        <fullName evidence="2">histidine kinase</fullName>
        <ecNumber evidence="2">2.7.13.3</ecNumber>
    </recommendedName>
</protein>
<dbReference type="GO" id="GO:0005524">
    <property type="term" value="F:ATP binding"/>
    <property type="evidence" value="ECO:0007669"/>
    <property type="project" value="UniProtKB-KW"/>
</dbReference>
<dbReference type="PROSITE" id="PS51257">
    <property type="entry name" value="PROKAR_LIPOPROTEIN"/>
    <property type="match status" value="1"/>
</dbReference>
<dbReference type="Gene3D" id="1.10.287.130">
    <property type="match status" value="1"/>
</dbReference>
<dbReference type="InterPro" id="IPR036890">
    <property type="entry name" value="HATPase_C_sf"/>
</dbReference>
<evidence type="ECO:0000313" key="12">
    <source>
        <dbReference type="Proteomes" id="UP000617628"/>
    </source>
</evidence>
<dbReference type="PANTHER" id="PTHR43065">
    <property type="entry name" value="SENSOR HISTIDINE KINASE"/>
    <property type="match status" value="1"/>
</dbReference>
<name>A0A934S315_9BACT</name>
<evidence type="ECO:0000256" key="5">
    <source>
        <dbReference type="ARBA" id="ARBA00022741"/>
    </source>
</evidence>
<dbReference type="Pfam" id="PF00512">
    <property type="entry name" value="HisKA"/>
    <property type="match status" value="1"/>
</dbReference>